<keyword evidence="4 9" id="KW-0812">Transmembrane</keyword>
<feature type="transmembrane region" description="Helical" evidence="9">
    <location>
        <begin position="47"/>
        <end position="64"/>
    </location>
</feature>
<sequence length="613" mass="63393">MANLVTTIGTALQSGHRRYGWAAAALVGALLIVLPPAVLGIYGQRQLIVIAVYTLIVSGLNISFGYGGELALGQVAMFAAGAYVSAVLADHGHKDILLALVASVVAAGVIGVVSGVPGLRLSHWSLALTSFFVVLLVPKVLSLFKEQTGGLLGMSTTFEPTIFGRTLGFTGFFCFALGVTVVWMAIFRNLILSRFGDELRVLRESPLLASSLGLSVFRVRISAYLLGSLPAGAAGCLIAYLNGFVSPDGFRFDLAVALLAAAVVGGSDSIYGAIIGSALLVLGPLQASGAATYSVLVYGLFLLVIGVVFSGGIAGLLRLGLRRLAGSTSTPLGVSAEAAAADFSEHSIPGERLEVRGVTKSFGGVRALNDVTLSAAPGQVTALIGANGAGKTTLLNAISGFVAMDQGEVQLGQERLDGRPPYRIARSGVRRTYQTPLIPQSMTALEVVTSGRLGSAGAGKLAAILRLPSFWRARRADLDAGYGALAFAGQATIATTDARSLPLGTRRLLEVVRAMAGEPRLILLDEPAAGLDEEGLEELGRLIRRASDAGGTVILVEHNIGFVLGLADHVHVLELGRVIASGTPDHVRAHPDVIASYLGRRGAAGADTETVGS</sequence>
<dbReference type="PROSITE" id="PS50893">
    <property type="entry name" value="ABC_TRANSPORTER_2"/>
    <property type="match status" value="1"/>
</dbReference>
<dbReference type="SMART" id="SM00382">
    <property type="entry name" value="AAA"/>
    <property type="match status" value="1"/>
</dbReference>
<dbReference type="RefSeq" id="WP_344617285.1">
    <property type="nucleotide sequence ID" value="NZ_BAAARV010000073.1"/>
</dbReference>
<protein>
    <submittedName>
        <fullName evidence="11">Branched-chain amino acid ABC transporter ATP-binding protein/permease</fullName>
    </submittedName>
</protein>
<reference evidence="11 12" key="1">
    <citation type="journal article" date="2019" name="Int. J. Syst. Evol. Microbiol.">
        <title>The Global Catalogue of Microorganisms (GCM) 10K type strain sequencing project: providing services to taxonomists for standard genome sequencing and annotation.</title>
        <authorList>
            <consortium name="The Broad Institute Genomics Platform"/>
            <consortium name="The Broad Institute Genome Sequencing Center for Infectious Disease"/>
            <person name="Wu L."/>
            <person name="Ma J."/>
        </authorList>
    </citation>
    <scope>NUCLEOTIDE SEQUENCE [LARGE SCALE GENOMIC DNA]</scope>
    <source>
        <strain evidence="11 12">JCM 3272</strain>
    </source>
</reference>
<name>A0ABN3H8D9_9ACTN</name>
<feature type="transmembrane region" description="Helical" evidence="9">
    <location>
        <begin position="221"/>
        <end position="242"/>
    </location>
</feature>
<dbReference type="GO" id="GO:0005524">
    <property type="term" value="F:ATP binding"/>
    <property type="evidence" value="ECO:0007669"/>
    <property type="project" value="UniProtKB-KW"/>
</dbReference>
<feature type="transmembrane region" description="Helical" evidence="9">
    <location>
        <begin position="122"/>
        <end position="141"/>
    </location>
</feature>
<dbReference type="InterPro" id="IPR027417">
    <property type="entry name" value="P-loop_NTPase"/>
</dbReference>
<dbReference type="Gene3D" id="3.40.50.300">
    <property type="entry name" value="P-loop containing nucleotide triphosphate hydrolases"/>
    <property type="match status" value="1"/>
</dbReference>
<dbReference type="InterPro" id="IPR032823">
    <property type="entry name" value="BCA_ABC_TP_C"/>
</dbReference>
<dbReference type="Pfam" id="PF02653">
    <property type="entry name" value="BPD_transp_2"/>
    <property type="match status" value="1"/>
</dbReference>
<keyword evidence="7 9" id="KW-1133">Transmembrane helix</keyword>
<feature type="transmembrane region" description="Helical" evidence="9">
    <location>
        <begin position="162"/>
        <end position="186"/>
    </location>
</feature>
<feature type="transmembrane region" description="Helical" evidence="9">
    <location>
        <begin position="295"/>
        <end position="317"/>
    </location>
</feature>
<dbReference type="InterPro" id="IPR043428">
    <property type="entry name" value="LivM-like"/>
</dbReference>
<keyword evidence="6 11" id="KW-0067">ATP-binding</keyword>
<feature type="transmembrane region" description="Helical" evidence="9">
    <location>
        <begin position="20"/>
        <end position="42"/>
    </location>
</feature>
<dbReference type="InterPro" id="IPR003439">
    <property type="entry name" value="ABC_transporter-like_ATP-bd"/>
</dbReference>
<dbReference type="CDD" id="cd03219">
    <property type="entry name" value="ABC_Mj1267_LivG_branched"/>
    <property type="match status" value="1"/>
</dbReference>
<proteinExistence type="predicted"/>
<accession>A0ABN3H8D9</accession>
<evidence type="ECO:0000256" key="1">
    <source>
        <dbReference type="ARBA" id="ARBA00004651"/>
    </source>
</evidence>
<evidence type="ECO:0000256" key="6">
    <source>
        <dbReference type="ARBA" id="ARBA00022840"/>
    </source>
</evidence>
<comment type="subcellular location">
    <subcellularLocation>
        <location evidence="1">Cell membrane</location>
        <topology evidence="1">Multi-pass membrane protein</topology>
    </subcellularLocation>
</comment>
<evidence type="ECO:0000256" key="2">
    <source>
        <dbReference type="ARBA" id="ARBA00022448"/>
    </source>
</evidence>
<dbReference type="EMBL" id="BAAARV010000073">
    <property type="protein sequence ID" value="GAA2372113.1"/>
    <property type="molecule type" value="Genomic_DNA"/>
</dbReference>
<dbReference type="Proteomes" id="UP001501444">
    <property type="component" value="Unassembled WGS sequence"/>
</dbReference>
<evidence type="ECO:0000313" key="11">
    <source>
        <dbReference type="EMBL" id="GAA2372113.1"/>
    </source>
</evidence>
<comment type="caution">
    <text evidence="11">The sequence shown here is derived from an EMBL/GenBank/DDBJ whole genome shotgun (WGS) entry which is preliminary data.</text>
</comment>
<dbReference type="InterPro" id="IPR001851">
    <property type="entry name" value="ABC_transp_permease"/>
</dbReference>
<feature type="domain" description="ABC transporter" evidence="10">
    <location>
        <begin position="353"/>
        <end position="600"/>
    </location>
</feature>
<dbReference type="PANTHER" id="PTHR45772">
    <property type="entry name" value="CONSERVED COMPONENT OF ABC TRANSPORTER FOR NATURAL AMINO ACIDS-RELATED"/>
    <property type="match status" value="1"/>
</dbReference>
<evidence type="ECO:0000256" key="7">
    <source>
        <dbReference type="ARBA" id="ARBA00022989"/>
    </source>
</evidence>
<organism evidence="11 12">
    <name type="scientific">Dactylosporangium salmoneum</name>
    <dbReference type="NCBI Taxonomy" id="53361"/>
    <lineage>
        <taxon>Bacteria</taxon>
        <taxon>Bacillati</taxon>
        <taxon>Actinomycetota</taxon>
        <taxon>Actinomycetes</taxon>
        <taxon>Micromonosporales</taxon>
        <taxon>Micromonosporaceae</taxon>
        <taxon>Dactylosporangium</taxon>
    </lineage>
</organism>
<keyword evidence="2" id="KW-0813">Transport</keyword>
<evidence type="ECO:0000256" key="8">
    <source>
        <dbReference type="ARBA" id="ARBA00023136"/>
    </source>
</evidence>
<dbReference type="Pfam" id="PF00005">
    <property type="entry name" value="ABC_tran"/>
    <property type="match status" value="1"/>
</dbReference>
<evidence type="ECO:0000313" key="12">
    <source>
        <dbReference type="Proteomes" id="UP001501444"/>
    </source>
</evidence>
<feature type="transmembrane region" description="Helical" evidence="9">
    <location>
        <begin position="254"/>
        <end position="283"/>
    </location>
</feature>
<evidence type="ECO:0000256" key="3">
    <source>
        <dbReference type="ARBA" id="ARBA00022475"/>
    </source>
</evidence>
<gene>
    <name evidence="11" type="ORF">GCM10010170_074180</name>
</gene>
<keyword evidence="12" id="KW-1185">Reference proteome</keyword>
<evidence type="ECO:0000256" key="5">
    <source>
        <dbReference type="ARBA" id="ARBA00022741"/>
    </source>
</evidence>
<feature type="transmembrane region" description="Helical" evidence="9">
    <location>
        <begin position="96"/>
        <end position="116"/>
    </location>
</feature>
<keyword evidence="8 9" id="KW-0472">Membrane</keyword>
<dbReference type="CDD" id="cd06581">
    <property type="entry name" value="TM_PBP1_LivM_like"/>
    <property type="match status" value="1"/>
</dbReference>
<dbReference type="Pfam" id="PF12399">
    <property type="entry name" value="BCA_ABC_TP_C"/>
    <property type="match status" value="1"/>
</dbReference>
<keyword evidence="5" id="KW-0547">Nucleotide-binding</keyword>
<dbReference type="InterPro" id="IPR051120">
    <property type="entry name" value="ABC_AA/LPS_Transport"/>
</dbReference>
<evidence type="ECO:0000259" key="10">
    <source>
        <dbReference type="PROSITE" id="PS50893"/>
    </source>
</evidence>
<evidence type="ECO:0000256" key="4">
    <source>
        <dbReference type="ARBA" id="ARBA00022692"/>
    </source>
</evidence>
<dbReference type="InterPro" id="IPR003593">
    <property type="entry name" value="AAA+_ATPase"/>
</dbReference>
<dbReference type="SUPFAM" id="SSF52540">
    <property type="entry name" value="P-loop containing nucleoside triphosphate hydrolases"/>
    <property type="match status" value="1"/>
</dbReference>
<feature type="transmembrane region" description="Helical" evidence="9">
    <location>
        <begin position="70"/>
        <end position="89"/>
    </location>
</feature>
<evidence type="ECO:0000256" key="9">
    <source>
        <dbReference type="SAM" id="Phobius"/>
    </source>
</evidence>
<keyword evidence="3" id="KW-1003">Cell membrane</keyword>